<dbReference type="Pfam" id="PF00440">
    <property type="entry name" value="TetR_N"/>
    <property type="match status" value="1"/>
</dbReference>
<name>A0A1I2AZQ5_9ACTN</name>
<dbReference type="GO" id="GO:0003700">
    <property type="term" value="F:DNA-binding transcription factor activity"/>
    <property type="evidence" value="ECO:0007669"/>
    <property type="project" value="TreeGrafter"/>
</dbReference>
<reference evidence="4 5" key="1">
    <citation type="submission" date="2016-10" db="EMBL/GenBank/DDBJ databases">
        <authorList>
            <person name="de Groot N.N."/>
        </authorList>
    </citation>
    <scope>NUCLEOTIDE SEQUENCE [LARGE SCALE GENOMIC DNA]</scope>
    <source>
        <strain evidence="4 5">OK461</strain>
    </source>
</reference>
<protein>
    <submittedName>
        <fullName evidence="4">Transcriptional regulator, TetR family</fullName>
    </submittedName>
</protein>
<evidence type="ECO:0000313" key="4">
    <source>
        <dbReference type="EMBL" id="SFE48483.1"/>
    </source>
</evidence>
<proteinExistence type="predicted"/>
<dbReference type="RefSeq" id="WP_075026086.1">
    <property type="nucleotide sequence ID" value="NZ_FONR01000001.1"/>
</dbReference>
<dbReference type="SUPFAM" id="SSF46689">
    <property type="entry name" value="Homeodomain-like"/>
    <property type="match status" value="1"/>
</dbReference>
<feature type="DNA-binding region" description="H-T-H motif" evidence="2">
    <location>
        <begin position="60"/>
        <end position="79"/>
    </location>
</feature>
<gene>
    <name evidence="4" type="ORF">SAMN02787118_101865</name>
</gene>
<dbReference type="InterPro" id="IPR050109">
    <property type="entry name" value="HTH-type_TetR-like_transc_reg"/>
</dbReference>
<evidence type="ECO:0000313" key="5">
    <source>
        <dbReference type="Proteomes" id="UP000181942"/>
    </source>
</evidence>
<dbReference type="PRINTS" id="PR00455">
    <property type="entry name" value="HTHTETR"/>
</dbReference>
<dbReference type="PANTHER" id="PTHR30055">
    <property type="entry name" value="HTH-TYPE TRANSCRIPTIONAL REGULATOR RUTR"/>
    <property type="match status" value="1"/>
</dbReference>
<evidence type="ECO:0000259" key="3">
    <source>
        <dbReference type="PROSITE" id="PS50977"/>
    </source>
</evidence>
<evidence type="ECO:0000256" key="2">
    <source>
        <dbReference type="PROSITE-ProRule" id="PRU00335"/>
    </source>
</evidence>
<dbReference type="PANTHER" id="PTHR30055:SF209">
    <property type="entry name" value="POSSIBLE TRANSCRIPTIONAL REGULATORY PROTEIN (PROBABLY TETR-FAMILY)"/>
    <property type="match status" value="1"/>
</dbReference>
<dbReference type="Proteomes" id="UP000181942">
    <property type="component" value="Unassembled WGS sequence"/>
</dbReference>
<dbReference type="AlphaFoldDB" id="A0A1I2AZQ5"/>
<dbReference type="InterPro" id="IPR001647">
    <property type="entry name" value="HTH_TetR"/>
</dbReference>
<accession>A0A1I2AZQ5</accession>
<dbReference type="EMBL" id="FONR01000001">
    <property type="protein sequence ID" value="SFE48483.1"/>
    <property type="molecule type" value="Genomic_DNA"/>
</dbReference>
<dbReference type="PROSITE" id="PS50977">
    <property type="entry name" value="HTH_TETR_2"/>
    <property type="match status" value="1"/>
</dbReference>
<dbReference type="OrthoDB" id="4542210at2"/>
<dbReference type="GO" id="GO:0000976">
    <property type="term" value="F:transcription cis-regulatory region binding"/>
    <property type="evidence" value="ECO:0007669"/>
    <property type="project" value="TreeGrafter"/>
</dbReference>
<evidence type="ECO:0000256" key="1">
    <source>
        <dbReference type="ARBA" id="ARBA00023125"/>
    </source>
</evidence>
<keyword evidence="1 2" id="KW-0238">DNA-binding</keyword>
<dbReference type="InterPro" id="IPR009057">
    <property type="entry name" value="Homeodomain-like_sf"/>
</dbReference>
<dbReference type="Gene3D" id="1.10.357.10">
    <property type="entry name" value="Tetracycline Repressor, domain 2"/>
    <property type="match status" value="1"/>
</dbReference>
<feature type="domain" description="HTH tetR-type" evidence="3">
    <location>
        <begin position="37"/>
        <end position="97"/>
    </location>
</feature>
<sequence>MSTPLPPFPRGQEPSGAPVPLELTVGPAAPQLRADAARNRARLLEAATRLVEEHGVANVTMEAVAAAASVGKGTVFRRFGDRTGLLMALLDHTEQQFQAAFLSGPPPLGPGAAPADRLHAFGCRVLREIHDRLDLYIAAEPDASRRFSSAPYRVRFTHVVMLLREAVPGADSVLLAQTLMGYLEPALIHHLTRQCGMPLERLESGWHDLVKRTTCPVPDRP</sequence>
<organism evidence="4 5">
    <name type="scientific">Streptomyces mirabilis</name>
    <dbReference type="NCBI Taxonomy" id="68239"/>
    <lineage>
        <taxon>Bacteria</taxon>
        <taxon>Bacillati</taxon>
        <taxon>Actinomycetota</taxon>
        <taxon>Actinomycetes</taxon>
        <taxon>Kitasatosporales</taxon>
        <taxon>Streptomycetaceae</taxon>
        <taxon>Streptomyces</taxon>
    </lineage>
</organism>